<evidence type="ECO:0000313" key="2">
    <source>
        <dbReference type="Proteomes" id="UP000184510"/>
    </source>
</evidence>
<dbReference type="EMBL" id="FQYR01000003">
    <property type="protein sequence ID" value="SHJ12269.1"/>
    <property type="molecule type" value="Genomic_DNA"/>
</dbReference>
<name>A0A1M6GQN8_9BACT</name>
<keyword evidence="2" id="KW-1185">Reference proteome</keyword>
<sequence>MPKKMSFVKDTGRKKQGVCDYCGLDVELEKYESWNRDGHRFKWRAVEHRAPCGAQCAGGGYEHGETDVHIPPFGSCPRCGAIDSEIAQTIENQDGAERVVLRRYVIGHSGLRIDHEERDGEQWKTVARYPASDPQSLEMAIEQAKNYVPWLKGESP</sequence>
<organism evidence="1 2">
    <name type="scientific">Rubritalea squalenifaciens DSM 18772</name>
    <dbReference type="NCBI Taxonomy" id="1123071"/>
    <lineage>
        <taxon>Bacteria</taxon>
        <taxon>Pseudomonadati</taxon>
        <taxon>Verrucomicrobiota</taxon>
        <taxon>Verrucomicrobiia</taxon>
        <taxon>Verrucomicrobiales</taxon>
        <taxon>Rubritaleaceae</taxon>
        <taxon>Rubritalea</taxon>
    </lineage>
</organism>
<protein>
    <submittedName>
        <fullName evidence="1">Uncharacterized protein</fullName>
    </submittedName>
</protein>
<dbReference type="AlphaFoldDB" id="A0A1M6GQN8"/>
<reference evidence="1 2" key="1">
    <citation type="submission" date="2016-11" db="EMBL/GenBank/DDBJ databases">
        <authorList>
            <person name="Jaros S."/>
            <person name="Januszkiewicz K."/>
            <person name="Wedrychowicz H."/>
        </authorList>
    </citation>
    <scope>NUCLEOTIDE SEQUENCE [LARGE SCALE GENOMIC DNA]</scope>
    <source>
        <strain evidence="1 2">DSM 18772</strain>
    </source>
</reference>
<accession>A0A1M6GQN8</accession>
<gene>
    <name evidence="1" type="ORF">SAMN02745181_1235</name>
</gene>
<dbReference type="Proteomes" id="UP000184510">
    <property type="component" value="Unassembled WGS sequence"/>
</dbReference>
<proteinExistence type="predicted"/>
<evidence type="ECO:0000313" key="1">
    <source>
        <dbReference type="EMBL" id="SHJ12269.1"/>
    </source>
</evidence>
<dbReference type="STRING" id="1123071.SAMN02745181_1235"/>
<dbReference type="InParanoid" id="A0A1M6GQN8"/>